<dbReference type="Proteomes" id="UP000009168">
    <property type="component" value="Unassembled WGS sequence"/>
</dbReference>
<dbReference type="HOGENOM" id="CLU_742893_0_0_1"/>
<accession>I7M2S0</accession>
<evidence type="ECO:0000313" key="1">
    <source>
        <dbReference type="EMBL" id="EAS01182.2"/>
    </source>
</evidence>
<dbReference type="KEGG" id="tet:TTHERM_00317460"/>
<reference evidence="2" key="1">
    <citation type="journal article" date="2006" name="PLoS Biol.">
        <title>Macronuclear genome sequence of the ciliate Tetrahymena thermophila, a model eukaryote.</title>
        <authorList>
            <person name="Eisen J.A."/>
            <person name="Coyne R.S."/>
            <person name="Wu M."/>
            <person name="Wu D."/>
            <person name="Thiagarajan M."/>
            <person name="Wortman J.R."/>
            <person name="Badger J.H."/>
            <person name="Ren Q."/>
            <person name="Amedeo P."/>
            <person name="Jones K.M."/>
            <person name="Tallon L.J."/>
            <person name="Delcher A.L."/>
            <person name="Salzberg S.L."/>
            <person name="Silva J.C."/>
            <person name="Haas B.J."/>
            <person name="Majoros W.H."/>
            <person name="Farzad M."/>
            <person name="Carlton J.M."/>
            <person name="Smith R.K. Jr."/>
            <person name="Garg J."/>
            <person name="Pearlman R.E."/>
            <person name="Karrer K.M."/>
            <person name="Sun L."/>
            <person name="Manning G."/>
            <person name="Elde N.C."/>
            <person name="Turkewitz A.P."/>
            <person name="Asai D.J."/>
            <person name="Wilkes D.E."/>
            <person name="Wang Y."/>
            <person name="Cai H."/>
            <person name="Collins K."/>
            <person name="Stewart B.A."/>
            <person name="Lee S.R."/>
            <person name="Wilamowska K."/>
            <person name="Weinberg Z."/>
            <person name="Ruzzo W.L."/>
            <person name="Wloga D."/>
            <person name="Gaertig J."/>
            <person name="Frankel J."/>
            <person name="Tsao C.-C."/>
            <person name="Gorovsky M.A."/>
            <person name="Keeling P.J."/>
            <person name="Waller R.F."/>
            <person name="Patron N.J."/>
            <person name="Cherry J.M."/>
            <person name="Stover N.A."/>
            <person name="Krieger C.J."/>
            <person name="del Toro C."/>
            <person name="Ryder H.F."/>
            <person name="Williamson S.C."/>
            <person name="Barbeau R.A."/>
            <person name="Hamilton E.P."/>
            <person name="Orias E."/>
        </authorList>
    </citation>
    <scope>NUCLEOTIDE SEQUENCE [LARGE SCALE GENOMIC DNA]</scope>
    <source>
        <strain evidence="2">SB210</strain>
    </source>
</reference>
<dbReference type="GeneID" id="7838308"/>
<organism evidence="1 2">
    <name type="scientific">Tetrahymena thermophila (strain SB210)</name>
    <dbReference type="NCBI Taxonomy" id="312017"/>
    <lineage>
        <taxon>Eukaryota</taxon>
        <taxon>Sar</taxon>
        <taxon>Alveolata</taxon>
        <taxon>Ciliophora</taxon>
        <taxon>Intramacronucleata</taxon>
        <taxon>Oligohymenophorea</taxon>
        <taxon>Hymenostomatida</taxon>
        <taxon>Tetrahymenina</taxon>
        <taxon>Tetrahymenidae</taxon>
        <taxon>Tetrahymena</taxon>
    </lineage>
</organism>
<evidence type="ECO:0000313" key="2">
    <source>
        <dbReference type="Proteomes" id="UP000009168"/>
    </source>
</evidence>
<gene>
    <name evidence="1" type="ORF">TTHERM_00317460</name>
</gene>
<protein>
    <submittedName>
        <fullName evidence="1">Uncharacterized protein</fullName>
    </submittedName>
</protein>
<proteinExistence type="predicted"/>
<dbReference type="RefSeq" id="XP_001021427.2">
    <property type="nucleotide sequence ID" value="XM_001021427.3"/>
</dbReference>
<dbReference type="EMBL" id="GG662605">
    <property type="protein sequence ID" value="EAS01182.2"/>
    <property type="molecule type" value="Genomic_DNA"/>
</dbReference>
<sequence>MEEQLSSVNQEYYNDEAFKHIEVPNFRQIQNPNFILPGYQLLQRNSYKPFQSSLKQFSNKKEEGIYIHRVIEEYLKQRSLTQQIQSRKWIEKFGSQWIFIVIEKVIFYMKQRGLINYKVEYVTTNSSLTKRFDVIFHDDNLEKFCIIDWKYSEWQFENILKLFQQHFKDQLFEAMKQFNTSNVTLIIVPLKQIHNFTIQEITCEDLFKTVKQISSDLNTLSIKYQQYYNQIKEKQEDILLKPSEIGISKRKNELLFENISNILKINSQQQIHYYLNLENLNNDIQPKNKDQFWIIHIFLSEILVKKNEYFQNILNNLAQKQSFNQNQVTPESETISKSDINQLKNQIECLSLTQERGYSIFRFDKYDYLHFEI</sequence>
<dbReference type="InParanoid" id="I7M2S0"/>
<dbReference type="AlphaFoldDB" id="I7M2S0"/>
<name>I7M2S0_TETTS</name>
<keyword evidence="2" id="KW-1185">Reference proteome</keyword>